<feature type="domain" description="HPt" evidence="15">
    <location>
        <begin position="1"/>
        <end position="103"/>
    </location>
</feature>
<evidence type="ECO:0000313" key="16">
    <source>
        <dbReference type="EMBL" id="PTB97331.1"/>
    </source>
</evidence>
<dbReference type="InterPro" id="IPR004105">
    <property type="entry name" value="CheA-like_dim"/>
</dbReference>
<dbReference type="FunFam" id="3.30.565.10:FF:000016">
    <property type="entry name" value="Chemotaxis protein CheA, putative"/>
    <property type="match status" value="1"/>
</dbReference>
<dbReference type="EC" id="2.7.13.3" evidence="2"/>
<organism evidence="16 17">
    <name type="scientific">Marivirga lumbricoides</name>
    <dbReference type="NCBI Taxonomy" id="1046115"/>
    <lineage>
        <taxon>Bacteria</taxon>
        <taxon>Pseudomonadati</taxon>
        <taxon>Bacteroidota</taxon>
        <taxon>Cytophagia</taxon>
        <taxon>Cytophagales</taxon>
        <taxon>Marivirgaceae</taxon>
        <taxon>Marivirga</taxon>
    </lineage>
</organism>
<dbReference type="SUPFAM" id="SSF50341">
    <property type="entry name" value="CheW-like"/>
    <property type="match status" value="1"/>
</dbReference>
<dbReference type="PROSITE" id="PS50851">
    <property type="entry name" value="CHEW"/>
    <property type="match status" value="1"/>
</dbReference>
<dbReference type="Proteomes" id="UP000240608">
    <property type="component" value="Unassembled WGS sequence"/>
</dbReference>
<evidence type="ECO:0000256" key="10">
    <source>
        <dbReference type="ARBA" id="ARBA00023012"/>
    </source>
</evidence>
<dbReference type="InterPro" id="IPR008207">
    <property type="entry name" value="Sig_transdc_His_kin_Hpt_dom"/>
</dbReference>
<dbReference type="Gene3D" id="2.30.30.40">
    <property type="entry name" value="SH3 Domains"/>
    <property type="match status" value="1"/>
</dbReference>
<reference evidence="16 17" key="1">
    <citation type="submission" date="2018-03" db="EMBL/GenBank/DDBJ databases">
        <title>Cross-interface Injection: A General Nanoliter Liquid Handling Method Applied to Single Cells Genome Amplification Automated Nanoliter Liquid Handling Applied to Single Cell Multiple Displacement Amplification.</title>
        <authorList>
            <person name="Yun J."/>
            <person name="Xu P."/>
            <person name="Xu J."/>
            <person name="Dai X."/>
            <person name="Wang Y."/>
            <person name="Zheng X."/>
            <person name="Cao C."/>
            <person name="Yi Q."/>
            <person name="Zhu Y."/>
            <person name="Wang L."/>
            <person name="Dong Z."/>
            <person name="Huang Y."/>
            <person name="Huang L."/>
            <person name="Du W."/>
        </authorList>
    </citation>
    <scope>NUCLEOTIDE SEQUENCE [LARGE SCALE GENOMIC DNA]</scope>
    <source>
        <strain evidence="16 17">Z-D1-2</strain>
    </source>
</reference>
<gene>
    <name evidence="16" type="ORF">C9994_03350</name>
</gene>
<comment type="function">
    <text evidence="11">Involved in the transmission of sensory signals from the chemoreceptors to the flagellar motors. CheA is autophosphorylated; it can transfer its phosphate group to either CheB or CheY.</text>
</comment>
<feature type="modified residue" description="Phosphohistidine" evidence="12">
    <location>
        <position position="46"/>
    </location>
</feature>
<evidence type="ECO:0000256" key="12">
    <source>
        <dbReference type="PROSITE-ProRule" id="PRU00110"/>
    </source>
</evidence>
<dbReference type="InterPro" id="IPR002545">
    <property type="entry name" value="CheW-lke_dom"/>
</dbReference>
<dbReference type="PROSITE" id="PS50109">
    <property type="entry name" value="HIS_KIN"/>
    <property type="match status" value="1"/>
</dbReference>
<dbReference type="InterPro" id="IPR036890">
    <property type="entry name" value="HATPase_C_sf"/>
</dbReference>
<dbReference type="PANTHER" id="PTHR43395">
    <property type="entry name" value="SENSOR HISTIDINE KINASE CHEA"/>
    <property type="match status" value="1"/>
</dbReference>
<evidence type="ECO:0000256" key="5">
    <source>
        <dbReference type="ARBA" id="ARBA00022553"/>
    </source>
</evidence>
<dbReference type="Gene3D" id="1.20.120.160">
    <property type="entry name" value="HPT domain"/>
    <property type="match status" value="1"/>
</dbReference>
<protein>
    <recommendedName>
        <fullName evidence="3">Chemotaxis protein CheA</fullName>
        <ecNumber evidence="2">2.7.13.3</ecNumber>
    </recommendedName>
</protein>
<dbReference type="Pfam" id="PF02518">
    <property type="entry name" value="HATPase_c"/>
    <property type="match status" value="1"/>
</dbReference>
<dbReference type="SMART" id="SM01231">
    <property type="entry name" value="H-kinase_dim"/>
    <property type="match status" value="1"/>
</dbReference>
<dbReference type="InterPro" id="IPR037006">
    <property type="entry name" value="CheA-like_homodim_sf"/>
</dbReference>
<dbReference type="Pfam" id="PF02895">
    <property type="entry name" value="H-kinase_dim"/>
    <property type="match status" value="1"/>
</dbReference>
<dbReference type="Pfam" id="PF01627">
    <property type="entry name" value="Hpt"/>
    <property type="match status" value="1"/>
</dbReference>
<dbReference type="InterPro" id="IPR004358">
    <property type="entry name" value="Sig_transdc_His_kin-like_C"/>
</dbReference>
<comment type="catalytic activity">
    <reaction evidence="1">
        <text>ATP + protein L-histidine = ADP + protein N-phospho-L-histidine.</text>
        <dbReference type="EC" id="2.7.13.3"/>
    </reaction>
</comment>
<evidence type="ECO:0000256" key="1">
    <source>
        <dbReference type="ARBA" id="ARBA00000085"/>
    </source>
</evidence>
<dbReference type="InterPro" id="IPR036097">
    <property type="entry name" value="HisK_dim/P_sf"/>
</dbReference>
<keyword evidence="5 12" id="KW-0597">Phosphoprotein</keyword>
<keyword evidence="9" id="KW-0067">ATP-binding</keyword>
<keyword evidence="8" id="KW-0418">Kinase</keyword>
<dbReference type="InterPro" id="IPR003594">
    <property type="entry name" value="HATPase_dom"/>
</dbReference>
<evidence type="ECO:0000256" key="9">
    <source>
        <dbReference type="ARBA" id="ARBA00022840"/>
    </source>
</evidence>
<evidence type="ECO:0000256" key="7">
    <source>
        <dbReference type="ARBA" id="ARBA00022741"/>
    </source>
</evidence>
<comment type="caution">
    <text evidence="16">The sequence shown here is derived from an EMBL/GenBank/DDBJ whole genome shotgun (WGS) entry which is preliminary data.</text>
</comment>
<evidence type="ECO:0000313" key="17">
    <source>
        <dbReference type="Proteomes" id="UP000240608"/>
    </source>
</evidence>
<evidence type="ECO:0000256" key="2">
    <source>
        <dbReference type="ARBA" id="ARBA00012438"/>
    </source>
</evidence>
<dbReference type="Gene3D" id="1.10.287.560">
    <property type="entry name" value="Histidine kinase CheA-like, homodimeric domain"/>
    <property type="match status" value="1"/>
</dbReference>
<evidence type="ECO:0000259" key="15">
    <source>
        <dbReference type="PROSITE" id="PS50894"/>
    </source>
</evidence>
<dbReference type="InterPro" id="IPR051315">
    <property type="entry name" value="Bact_Chemotaxis_CheA"/>
</dbReference>
<dbReference type="SMART" id="SM00073">
    <property type="entry name" value="HPT"/>
    <property type="match status" value="1"/>
</dbReference>
<keyword evidence="4" id="KW-0145">Chemotaxis</keyword>
<keyword evidence="7" id="KW-0547">Nucleotide-binding</keyword>
<dbReference type="InterPro" id="IPR005467">
    <property type="entry name" value="His_kinase_dom"/>
</dbReference>
<name>A0A2T4DU20_9BACT</name>
<evidence type="ECO:0000259" key="14">
    <source>
        <dbReference type="PROSITE" id="PS50851"/>
    </source>
</evidence>
<dbReference type="GO" id="GO:0000155">
    <property type="term" value="F:phosphorelay sensor kinase activity"/>
    <property type="evidence" value="ECO:0007669"/>
    <property type="project" value="InterPro"/>
</dbReference>
<proteinExistence type="predicted"/>
<dbReference type="PROSITE" id="PS50894">
    <property type="entry name" value="HPT"/>
    <property type="match status" value="1"/>
</dbReference>
<dbReference type="SUPFAM" id="SSF55874">
    <property type="entry name" value="ATPase domain of HSP90 chaperone/DNA topoisomerase II/histidine kinase"/>
    <property type="match status" value="1"/>
</dbReference>
<accession>A0A2T4DU20</accession>
<dbReference type="SUPFAM" id="SSF47226">
    <property type="entry name" value="Histidine-containing phosphotransfer domain, HPT domain"/>
    <property type="match status" value="1"/>
</dbReference>
<dbReference type="Gene3D" id="3.30.565.10">
    <property type="entry name" value="Histidine kinase-like ATPase, C-terminal domain"/>
    <property type="match status" value="1"/>
</dbReference>
<dbReference type="PRINTS" id="PR00344">
    <property type="entry name" value="BCTRLSENSOR"/>
</dbReference>
<dbReference type="PANTHER" id="PTHR43395:SF10">
    <property type="entry name" value="CHEMOTAXIS PROTEIN CHEA"/>
    <property type="match status" value="1"/>
</dbReference>
<dbReference type="EMBL" id="PYVU01000017">
    <property type="protein sequence ID" value="PTB97331.1"/>
    <property type="molecule type" value="Genomic_DNA"/>
</dbReference>
<evidence type="ECO:0000256" key="11">
    <source>
        <dbReference type="ARBA" id="ARBA00035100"/>
    </source>
</evidence>
<sequence length="686" mass="77398">MIVEEYQHKFIDDALDLLADIENALLQLEDHPDEVSLIEEIFRCMHTIKGAANMFGFSNIGEITHQLENVYDAIRNDQCQVNETILSLTLNAVDHLRVILDDHTLSKSDNLQTHQELEDAIKNILTDIDRNAGNNVSSGTTKNKSFGKNFVTYHIILRPIPGKSNWEQNDPTYIFVELEQLGPCKIIKHHQKITDDEQTSVDLYWDIFLGTERGKEAIEGIFLFADDEFNTEILELAATNLLKEKKFLKVIEQKEKSGEEIDLSWLKEYVDELLPTLKKSQADQIKHEGNQQSTSKKFAKKESFKVSREKVDQMMEWVSELIIIQGALQMLSNKHSIAEFSAVAEKVELIASGLRQSVFSISLVELSTLKTRFDRLIRDLSKSLGKEVDLLMEGAETELDKSIIEQITDPLLHMLRNCLDHGLESAEEREQAGKPKRGFILIKSYNMGNHIFIEIRDDGRGIDPEKIRQKAIEKGLIASNEILSNQQLLQLIFSPGFSTAANVTDVSGRGVGMDVVKQRVKDLHGEVEIISEVGKGTTITIKLPLTLSIIEGLLVKVNDLYLIIPLEAVNRCDKVPTTQTQNEQQFNTNLIIDDEPISLINLRKKFGFEDTTSDEVTLVTVREDGSQKGLVVDEVIGQQQVVLKPLGRLYQDLGWFSGGSVMGDGNLALVLDINYLVQHNKQKNII</sequence>
<dbReference type="SMART" id="SM00387">
    <property type="entry name" value="HATPase_c"/>
    <property type="match status" value="1"/>
</dbReference>
<dbReference type="AlphaFoldDB" id="A0A2T4DU20"/>
<evidence type="ECO:0000256" key="8">
    <source>
        <dbReference type="ARBA" id="ARBA00022777"/>
    </source>
</evidence>
<dbReference type="CDD" id="cd16916">
    <property type="entry name" value="HATPase_CheA-like"/>
    <property type="match status" value="1"/>
</dbReference>
<dbReference type="SMART" id="SM00260">
    <property type="entry name" value="CheW"/>
    <property type="match status" value="1"/>
</dbReference>
<dbReference type="Pfam" id="PF01584">
    <property type="entry name" value="CheW"/>
    <property type="match status" value="1"/>
</dbReference>
<feature type="domain" description="Histidine kinase" evidence="13">
    <location>
        <begin position="312"/>
        <end position="547"/>
    </location>
</feature>
<evidence type="ECO:0000256" key="3">
    <source>
        <dbReference type="ARBA" id="ARBA00021495"/>
    </source>
</evidence>
<dbReference type="GO" id="GO:0005737">
    <property type="term" value="C:cytoplasm"/>
    <property type="evidence" value="ECO:0007669"/>
    <property type="project" value="InterPro"/>
</dbReference>
<keyword evidence="6" id="KW-0808">Transferase</keyword>
<feature type="domain" description="CheW-like" evidence="14">
    <location>
        <begin position="549"/>
        <end position="682"/>
    </location>
</feature>
<evidence type="ECO:0000259" key="13">
    <source>
        <dbReference type="PROSITE" id="PS50109"/>
    </source>
</evidence>
<evidence type="ECO:0000256" key="4">
    <source>
        <dbReference type="ARBA" id="ARBA00022500"/>
    </source>
</evidence>
<dbReference type="InterPro" id="IPR036061">
    <property type="entry name" value="CheW-like_dom_sf"/>
</dbReference>
<dbReference type="SUPFAM" id="SSF47384">
    <property type="entry name" value="Homodimeric domain of signal transducing histidine kinase"/>
    <property type="match status" value="1"/>
</dbReference>
<dbReference type="CDD" id="cd00088">
    <property type="entry name" value="HPT"/>
    <property type="match status" value="1"/>
</dbReference>
<keyword evidence="10" id="KW-0902">Two-component regulatory system</keyword>
<dbReference type="GO" id="GO:0005524">
    <property type="term" value="F:ATP binding"/>
    <property type="evidence" value="ECO:0007669"/>
    <property type="project" value="UniProtKB-KW"/>
</dbReference>
<evidence type="ECO:0000256" key="6">
    <source>
        <dbReference type="ARBA" id="ARBA00022679"/>
    </source>
</evidence>
<dbReference type="GO" id="GO:0006935">
    <property type="term" value="P:chemotaxis"/>
    <property type="evidence" value="ECO:0007669"/>
    <property type="project" value="UniProtKB-KW"/>
</dbReference>
<dbReference type="InterPro" id="IPR036641">
    <property type="entry name" value="HPT_dom_sf"/>
</dbReference>